<name>A0A4V3ER04_9GAMM</name>
<accession>A0A4V3ER04</accession>
<dbReference type="PANTHER" id="PTHR43138">
    <property type="entry name" value="ACETYLTRANSFERASE, GNAT FAMILY"/>
    <property type="match status" value="1"/>
</dbReference>
<reference evidence="2 3" key="1">
    <citation type="submission" date="2019-03" db="EMBL/GenBank/DDBJ databases">
        <title>Genomic Encyclopedia of Type Strains, Phase IV (KMG-IV): sequencing the most valuable type-strain genomes for metagenomic binning, comparative biology and taxonomic classification.</title>
        <authorList>
            <person name="Goeker M."/>
        </authorList>
    </citation>
    <scope>NUCLEOTIDE SEQUENCE [LARGE SCALE GENOMIC DNA]</scope>
    <source>
        <strain evidence="2 3">DSM 15505</strain>
    </source>
</reference>
<dbReference type="PROSITE" id="PS51186">
    <property type="entry name" value="GNAT"/>
    <property type="match status" value="1"/>
</dbReference>
<feature type="domain" description="N-acetyltransferase" evidence="1">
    <location>
        <begin position="2"/>
        <end position="163"/>
    </location>
</feature>
<evidence type="ECO:0000313" key="2">
    <source>
        <dbReference type="EMBL" id="TDT42938.1"/>
    </source>
</evidence>
<dbReference type="GO" id="GO:0005840">
    <property type="term" value="C:ribosome"/>
    <property type="evidence" value="ECO:0007669"/>
    <property type="project" value="UniProtKB-KW"/>
</dbReference>
<keyword evidence="3" id="KW-1185">Reference proteome</keyword>
<dbReference type="AlphaFoldDB" id="A0A4V3ER04"/>
<evidence type="ECO:0000313" key="3">
    <source>
        <dbReference type="Proteomes" id="UP000295830"/>
    </source>
</evidence>
<keyword evidence="2" id="KW-0689">Ribosomal protein</keyword>
<dbReference type="InterPro" id="IPR016181">
    <property type="entry name" value="Acyl_CoA_acyltransferase"/>
</dbReference>
<dbReference type="PANTHER" id="PTHR43138:SF1">
    <property type="entry name" value="N-ACETYLTRANSFERASE ACA1"/>
    <property type="match status" value="1"/>
</dbReference>
<dbReference type="EMBL" id="SOAX01000002">
    <property type="protein sequence ID" value="TDT42938.1"/>
    <property type="molecule type" value="Genomic_DNA"/>
</dbReference>
<dbReference type="CDD" id="cd04301">
    <property type="entry name" value="NAT_SF"/>
    <property type="match status" value="1"/>
</dbReference>
<dbReference type="Pfam" id="PF00583">
    <property type="entry name" value="Acetyltransf_1"/>
    <property type="match status" value="1"/>
</dbReference>
<protein>
    <submittedName>
        <fullName evidence="2">Ribosomal protein S18 acetylase RimI-like enzyme</fullName>
    </submittedName>
</protein>
<dbReference type="Gene3D" id="3.40.630.30">
    <property type="match status" value="1"/>
</dbReference>
<dbReference type="GO" id="GO:0016747">
    <property type="term" value="F:acyltransferase activity, transferring groups other than amino-acyl groups"/>
    <property type="evidence" value="ECO:0007669"/>
    <property type="project" value="InterPro"/>
</dbReference>
<dbReference type="InterPro" id="IPR000182">
    <property type="entry name" value="GNAT_dom"/>
</dbReference>
<dbReference type="Proteomes" id="UP000295830">
    <property type="component" value="Unassembled WGS sequence"/>
</dbReference>
<keyword evidence="2" id="KW-0687">Ribonucleoprotein</keyword>
<dbReference type="OrthoDB" id="9788300at2"/>
<organism evidence="2 3">
    <name type="scientific">Halospina denitrificans</name>
    <dbReference type="NCBI Taxonomy" id="332522"/>
    <lineage>
        <taxon>Bacteria</taxon>
        <taxon>Pseudomonadati</taxon>
        <taxon>Pseudomonadota</taxon>
        <taxon>Gammaproteobacteria</taxon>
        <taxon>Halospina</taxon>
    </lineage>
</organism>
<dbReference type="SUPFAM" id="SSF55729">
    <property type="entry name" value="Acyl-CoA N-acyltransferases (Nat)"/>
    <property type="match status" value="1"/>
</dbReference>
<dbReference type="InterPro" id="IPR052742">
    <property type="entry name" value="Mito_N-acetyltransferase"/>
</dbReference>
<dbReference type="RefSeq" id="WP_133735049.1">
    <property type="nucleotide sequence ID" value="NZ_SOAX01000002.1"/>
</dbReference>
<gene>
    <name evidence="2" type="ORF">DES49_0738</name>
</gene>
<sequence length="164" mass="18350">MTLIRQFEINDWPGVWPMLEPVFRAGETYAVPTDITEDDAYRFWVQAPQATFVALDDDGHYLGTYFMKTNHPGPGSHVCNCGYIVAESARGQGLAGELCRHSLDVARERGYRAMQYNLVVASNTAAIRVWNKHGFHIAGTLPGAFQHPREGDVDAHVMFRTLVP</sequence>
<evidence type="ECO:0000259" key="1">
    <source>
        <dbReference type="PROSITE" id="PS51186"/>
    </source>
</evidence>
<proteinExistence type="predicted"/>
<comment type="caution">
    <text evidence="2">The sequence shown here is derived from an EMBL/GenBank/DDBJ whole genome shotgun (WGS) entry which is preliminary data.</text>
</comment>